<sequence>MTSASNRCCKNCKTKREYNRTLEKDLSKKYLNRFGTKNSLYNKGTLEWSEVSEKLFYSSKFKLVNELAPTKNIEETHFLRLYWDQFKDFDSFSSFVTKSGQISIVYFALNSFEIQEKPNVQYFIRSKKDKFPEIQPDVKLLISPPLSRPLQLLTQKSYWDGLLKSYFLHVHPIMPLFSIHSFNPRTAAKTLLSSIYYCGFQSMQYKPPELVSYFNEYSDLNIKVAIRSLSIDSVQALTIYSILFVHNGDYSLSRYCQSHAIRMSYALGLHLNLKNLSPILQYNRLMLFSSITVLNTTTYAISHFELNQLAEYEDYNFKILKPIYQTPNSDCAFYFDKEDENIIYGFCADAFTRVLYMSNRLLWTASKCSENSIKAEFDNIFDNVTQIFREVVDAHDLLSQEYPSLKDKIQDHKHQVSLSFHTFNLEAYRILRRKVSSLNPNIVSKVINECCILFDLVMERKELFKFTNTFPYTAGLNLSTLYPISNSFQRSIIKQKLGEILDFLSCCTIADKLSYLIIKNEYESIIKSEDKLKLIITTIK</sequence>
<dbReference type="AlphaFoldDB" id="A0A137NV10"/>
<keyword evidence="2" id="KW-0479">Metal-binding</keyword>
<dbReference type="GO" id="GO:0003700">
    <property type="term" value="F:DNA-binding transcription factor activity"/>
    <property type="evidence" value="ECO:0007669"/>
    <property type="project" value="InterPro"/>
</dbReference>
<keyword evidence="4" id="KW-0539">Nucleus</keyword>
<dbReference type="InterPro" id="IPR050987">
    <property type="entry name" value="AtrR-like"/>
</dbReference>
<dbReference type="GO" id="GO:0006351">
    <property type="term" value="P:DNA-templated transcription"/>
    <property type="evidence" value="ECO:0007669"/>
    <property type="project" value="InterPro"/>
</dbReference>
<evidence type="ECO:0000256" key="1">
    <source>
        <dbReference type="ARBA" id="ARBA00004123"/>
    </source>
</evidence>
<evidence type="ECO:0000313" key="7">
    <source>
        <dbReference type="Proteomes" id="UP000070444"/>
    </source>
</evidence>
<evidence type="ECO:0000313" key="6">
    <source>
        <dbReference type="EMBL" id="KXN66596.1"/>
    </source>
</evidence>
<keyword evidence="3" id="KW-0238">DNA-binding</keyword>
<dbReference type="Pfam" id="PF04082">
    <property type="entry name" value="Fungal_trans"/>
    <property type="match status" value="1"/>
</dbReference>
<dbReference type="GO" id="GO:0003677">
    <property type="term" value="F:DNA binding"/>
    <property type="evidence" value="ECO:0007669"/>
    <property type="project" value="UniProtKB-KW"/>
</dbReference>
<feature type="domain" description="Xylanolytic transcriptional activator regulatory" evidence="5">
    <location>
        <begin position="163"/>
        <end position="277"/>
    </location>
</feature>
<gene>
    <name evidence="6" type="ORF">CONCODRAFT_11520</name>
</gene>
<dbReference type="Proteomes" id="UP000070444">
    <property type="component" value="Unassembled WGS sequence"/>
</dbReference>
<organism evidence="6 7">
    <name type="scientific">Conidiobolus coronatus (strain ATCC 28846 / CBS 209.66 / NRRL 28638)</name>
    <name type="common">Delacroixia coronata</name>
    <dbReference type="NCBI Taxonomy" id="796925"/>
    <lineage>
        <taxon>Eukaryota</taxon>
        <taxon>Fungi</taxon>
        <taxon>Fungi incertae sedis</taxon>
        <taxon>Zoopagomycota</taxon>
        <taxon>Entomophthoromycotina</taxon>
        <taxon>Entomophthoromycetes</taxon>
        <taxon>Entomophthorales</taxon>
        <taxon>Ancylistaceae</taxon>
        <taxon>Conidiobolus</taxon>
    </lineage>
</organism>
<keyword evidence="7" id="KW-1185">Reference proteome</keyword>
<accession>A0A137NV10</accession>
<proteinExistence type="predicted"/>
<name>A0A137NV10_CONC2</name>
<reference evidence="6 7" key="1">
    <citation type="journal article" date="2015" name="Genome Biol. Evol.">
        <title>Phylogenomic analyses indicate that early fungi evolved digesting cell walls of algal ancestors of land plants.</title>
        <authorList>
            <person name="Chang Y."/>
            <person name="Wang S."/>
            <person name="Sekimoto S."/>
            <person name="Aerts A.L."/>
            <person name="Choi C."/>
            <person name="Clum A."/>
            <person name="LaButti K.M."/>
            <person name="Lindquist E.A."/>
            <person name="Yee Ngan C."/>
            <person name="Ohm R.A."/>
            <person name="Salamov A.A."/>
            <person name="Grigoriev I.V."/>
            <person name="Spatafora J.W."/>
            <person name="Berbee M.L."/>
        </authorList>
    </citation>
    <scope>NUCLEOTIDE SEQUENCE [LARGE SCALE GENOMIC DNA]</scope>
    <source>
        <strain evidence="6 7">NRRL 28638</strain>
    </source>
</reference>
<comment type="subcellular location">
    <subcellularLocation>
        <location evidence="1">Nucleus</location>
    </subcellularLocation>
</comment>
<dbReference type="EMBL" id="KQ964707">
    <property type="protein sequence ID" value="KXN66596.1"/>
    <property type="molecule type" value="Genomic_DNA"/>
</dbReference>
<dbReference type="GO" id="GO:0008270">
    <property type="term" value="F:zinc ion binding"/>
    <property type="evidence" value="ECO:0007669"/>
    <property type="project" value="InterPro"/>
</dbReference>
<dbReference type="PANTHER" id="PTHR46910">
    <property type="entry name" value="TRANSCRIPTION FACTOR PDR1"/>
    <property type="match status" value="1"/>
</dbReference>
<dbReference type="PANTHER" id="PTHR46910:SF3">
    <property type="entry name" value="HALOTOLERANCE PROTEIN 9-RELATED"/>
    <property type="match status" value="1"/>
</dbReference>
<evidence type="ECO:0000256" key="4">
    <source>
        <dbReference type="ARBA" id="ARBA00023242"/>
    </source>
</evidence>
<evidence type="ECO:0000256" key="2">
    <source>
        <dbReference type="ARBA" id="ARBA00022723"/>
    </source>
</evidence>
<protein>
    <recommendedName>
        <fullName evidence="5">Xylanolytic transcriptional activator regulatory domain-containing protein</fullName>
    </recommendedName>
</protein>
<dbReference type="InterPro" id="IPR007219">
    <property type="entry name" value="XnlR_reg_dom"/>
</dbReference>
<dbReference type="CDD" id="cd12148">
    <property type="entry name" value="fungal_TF_MHR"/>
    <property type="match status" value="1"/>
</dbReference>
<evidence type="ECO:0000256" key="3">
    <source>
        <dbReference type="ARBA" id="ARBA00023125"/>
    </source>
</evidence>
<evidence type="ECO:0000259" key="5">
    <source>
        <dbReference type="Pfam" id="PF04082"/>
    </source>
</evidence>
<dbReference type="GO" id="GO:0005634">
    <property type="term" value="C:nucleus"/>
    <property type="evidence" value="ECO:0007669"/>
    <property type="project" value="UniProtKB-SubCell"/>
</dbReference>